<evidence type="ECO:0000259" key="7">
    <source>
        <dbReference type="Pfam" id="PF01368"/>
    </source>
</evidence>
<keyword evidence="6" id="KW-0175">Coiled coil</keyword>
<accession>A0A2K2HC01</accession>
<dbReference type="Proteomes" id="UP000236340">
    <property type="component" value="Unassembled WGS sequence"/>
</dbReference>
<dbReference type="PANTHER" id="PTHR30255:SF2">
    <property type="entry name" value="SINGLE-STRANDED-DNA-SPECIFIC EXONUCLEASE RECJ"/>
    <property type="match status" value="1"/>
</dbReference>
<dbReference type="Gene3D" id="3.90.1640.30">
    <property type="match status" value="1"/>
</dbReference>
<proteinExistence type="inferred from homology"/>
<dbReference type="Pfam" id="PF01368">
    <property type="entry name" value="DHH"/>
    <property type="match status" value="1"/>
</dbReference>
<dbReference type="AlphaFoldDB" id="A0A2K2HC01"/>
<dbReference type="NCBIfam" id="TIGR00644">
    <property type="entry name" value="recJ"/>
    <property type="match status" value="1"/>
</dbReference>
<reference evidence="10 11" key="1">
    <citation type="journal article" date="2018" name="Genome Announc.">
        <title>Genome Sequence of Geothermobacter sp. HR-1 Iron Reducer from the Loihi Seamount.</title>
        <authorList>
            <person name="Smith H."/>
            <person name="Abuyen K."/>
            <person name="Tremblay J."/>
            <person name="Savalia P."/>
            <person name="Perez-Rodriguez I."/>
            <person name="Emerson D."/>
            <person name="Tully B."/>
            <person name="Amend J."/>
        </authorList>
    </citation>
    <scope>NUCLEOTIDE SEQUENCE [LARGE SCALE GENOMIC DNA]</scope>
    <source>
        <strain evidence="10 11">HR-1</strain>
    </source>
</reference>
<evidence type="ECO:0000259" key="9">
    <source>
        <dbReference type="Pfam" id="PF17768"/>
    </source>
</evidence>
<comment type="similarity">
    <text evidence="1">Belongs to the RecJ family.</text>
</comment>
<dbReference type="OrthoDB" id="9809852at2"/>
<dbReference type="InterPro" id="IPR004610">
    <property type="entry name" value="RecJ"/>
</dbReference>
<dbReference type="InterPro" id="IPR001667">
    <property type="entry name" value="DDH_dom"/>
</dbReference>
<feature type="domain" description="RecJ OB" evidence="9">
    <location>
        <begin position="464"/>
        <end position="566"/>
    </location>
</feature>
<dbReference type="InterPro" id="IPR051673">
    <property type="entry name" value="SSDNA_exonuclease_RecJ"/>
</dbReference>
<dbReference type="Gene3D" id="3.10.310.30">
    <property type="match status" value="1"/>
</dbReference>
<dbReference type="Pfam" id="PF17768">
    <property type="entry name" value="RecJ_OB"/>
    <property type="match status" value="1"/>
</dbReference>
<sequence>MKPVDSRRWSLRREFDRDLVETLGRELGVSPWAARVLAARSVETPEEGRLFLQARLSNLPDPFLLKGVGTAVERLVMAIEQQQLISVHGDYDVDGITGTALLTQTLQSFGGRVEYHIPLRLKDGYGLSAEALRSAAGNDARVVVSVDCGISAHAEAELAAELGLDLIITDHHQPPDSLPRALALVNPHQPGCSFPDRNLCGVGVAFMLLVALRKALRERGWFAQRPEPDLRQQLDLVALGTVADLVPLTGLNRTLVRSGLQRLDQGPRPGIRALKDVAGVREVSAGAVGFRLAPRLNAAGRLEDAALGVELLLTDDADRARELAEQLDDFNQQRQQIEQTTFADAVAQLEDAEERFSIVLADPTWHSGVIGIVASRLVERYGRPTLLIALDEENGKGSGRSVRGFHLYHGLQACADDLLGFGGHEYAAGFSIAADRLDAFSERFEARVRCVLTMEDLMPTLLYEGEIGLDELGMELVAELESLAPFGMGNPEPVLLARNVDLHRVEAIGDGSHLRCVARQGGYSCNCIAFRMAERIEEFCGPCDLLFTPGINEWKGRRSVQLRLRDLRPATSQAEA</sequence>
<evidence type="ECO:0000259" key="8">
    <source>
        <dbReference type="Pfam" id="PF02272"/>
    </source>
</evidence>
<dbReference type="GO" id="GO:0006310">
    <property type="term" value="P:DNA recombination"/>
    <property type="evidence" value="ECO:0007669"/>
    <property type="project" value="InterPro"/>
</dbReference>
<dbReference type="RefSeq" id="WP_103114850.1">
    <property type="nucleotide sequence ID" value="NZ_PPFX01000009.1"/>
</dbReference>
<evidence type="ECO:0000256" key="4">
    <source>
        <dbReference type="ARBA" id="ARBA00022801"/>
    </source>
</evidence>
<dbReference type="InterPro" id="IPR041122">
    <property type="entry name" value="RecJ_OB"/>
</dbReference>
<keyword evidence="3" id="KW-0540">Nuclease</keyword>
<dbReference type="Pfam" id="PF02272">
    <property type="entry name" value="DHHA1"/>
    <property type="match status" value="1"/>
</dbReference>
<organism evidence="10 11">
    <name type="scientific">Geothermobacter hydrogeniphilus</name>
    <dbReference type="NCBI Taxonomy" id="1969733"/>
    <lineage>
        <taxon>Bacteria</taxon>
        <taxon>Pseudomonadati</taxon>
        <taxon>Thermodesulfobacteriota</taxon>
        <taxon>Desulfuromonadia</taxon>
        <taxon>Desulfuromonadales</taxon>
        <taxon>Geothermobacteraceae</taxon>
        <taxon>Geothermobacter</taxon>
    </lineage>
</organism>
<evidence type="ECO:0000256" key="2">
    <source>
        <dbReference type="ARBA" id="ARBA00019841"/>
    </source>
</evidence>
<name>A0A2K2HC01_9BACT</name>
<dbReference type="GO" id="GO:0003676">
    <property type="term" value="F:nucleic acid binding"/>
    <property type="evidence" value="ECO:0007669"/>
    <property type="project" value="InterPro"/>
</dbReference>
<feature type="domain" description="DHHA1" evidence="8">
    <location>
        <begin position="360"/>
        <end position="448"/>
    </location>
</feature>
<gene>
    <name evidence="10" type="primary">recJ</name>
    <name evidence="10" type="ORF">C2E25_05905</name>
</gene>
<evidence type="ECO:0000313" key="11">
    <source>
        <dbReference type="Proteomes" id="UP000236340"/>
    </source>
</evidence>
<protein>
    <recommendedName>
        <fullName evidence="2">Single-stranded-DNA-specific exonuclease RecJ</fullName>
    </recommendedName>
</protein>
<feature type="domain" description="DDH" evidence="7">
    <location>
        <begin position="85"/>
        <end position="241"/>
    </location>
</feature>
<keyword evidence="4" id="KW-0378">Hydrolase</keyword>
<evidence type="ECO:0000313" key="10">
    <source>
        <dbReference type="EMBL" id="PNU20749.1"/>
    </source>
</evidence>
<evidence type="ECO:0000256" key="3">
    <source>
        <dbReference type="ARBA" id="ARBA00022722"/>
    </source>
</evidence>
<dbReference type="InterPro" id="IPR038763">
    <property type="entry name" value="DHH_sf"/>
</dbReference>
<dbReference type="InterPro" id="IPR003156">
    <property type="entry name" value="DHHA1_dom"/>
</dbReference>
<dbReference type="EMBL" id="PPFX01000009">
    <property type="protein sequence ID" value="PNU20749.1"/>
    <property type="molecule type" value="Genomic_DNA"/>
</dbReference>
<dbReference type="GO" id="GO:0006281">
    <property type="term" value="P:DNA repair"/>
    <property type="evidence" value="ECO:0007669"/>
    <property type="project" value="InterPro"/>
</dbReference>
<dbReference type="SUPFAM" id="SSF64182">
    <property type="entry name" value="DHH phosphoesterases"/>
    <property type="match status" value="1"/>
</dbReference>
<evidence type="ECO:0000256" key="5">
    <source>
        <dbReference type="ARBA" id="ARBA00022839"/>
    </source>
</evidence>
<keyword evidence="5 10" id="KW-0269">Exonuclease</keyword>
<evidence type="ECO:0000256" key="6">
    <source>
        <dbReference type="SAM" id="Coils"/>
    </source>
</evidence>
<evidence type="ECO:0000256" key="1">
    <source>
        <dbReference type="ARBA" id="ARBA00005915"/>
    </source>
</evidence>
<dbReference type="GO" id="GO:0008409">
    <property type="term" value="F:5'-3' exonuclease activity"/>
    <property type="evidence" value="ECO:0007669"/>
    <property type="project" value="InterPro"/>
</dbReference>
<dbReference type="PANTHER" id="PTHR30255">
    <property type="entry name" value="SINGLE-STRANDED-DNA-SPECIFIC EXONUCLEASE RECJ"/>
    <property type="match status" value="1"/>
</dbReference>
<feature type="coiled-coil region" evidence="6">
    <location>
        <begin position="313"/>
        <end position="340"/>
    </location>
</feature>
<comment type="caution">
    <text evidence="10">The sequence shown here is derived from an EMBL/GenBank/DDBJ whole genome shotgun (WGS) entry which is preliminary data.</text>
</comment>